<dbReference type="EMBL" id="JAPESX010000066">
    <property type="protein sequence ID" value="KAJ8123575.1"/>
    <property type="molecule type" value="Genomic_DNA"/>
</dbReference>
<name>A0ACC2J7V4_9PEZI</name>
<proteinExistence type="predicted"/>
<evidence type="ECO:0000313" key="2">
    <source>
        <dbReference type="Proteomes" id="UP001153334"/>
    </source>
</evidence>
<organism evidence="1 2">
    <name type="scientific">Nemania bipapillata</name>
    <dbReference type="NCBI Taxonomy" id="110536"/>
    <lineage>
        <taxon>Eukaryota</taxon>
        <taxon>Fungi</taxon>
        <taxon>Dikarya</taxon>
        <taxon>Ascomycota</taxon>
        <taxon>Pezizomycotina</taxon>
        <taxon>Sordariomycetes</taxon>
        <taxon>Xylariomycetidae</taxon>
        <taxon>Xylariales</taxon>
        <taxon>Xylariaceae</taxon>
        <taxon>Nemania</taxon>
    </lineage>
</organism>
<gene>
    <name evidence="1" type="ORF">ONZ43_g513</name>
</gene>
<keyword evidence="2" id="KW-1185">Reference proteome</keyword>
<reference evidence="1" key="1">
    <citation type="submission" date="2022-11" db="EMBL/GenBank/DDBJ databases">
        <title>Genome Sequence of Nemania bipapillata.</title>
        <authorList>
            <person name="Buettner E."/>
        </authorList>
    </citation>
    <scope>NUCLEOTIDE SEQUENCE</scope>
    <source>
        <strain evidence="1">CP14</strain>
    </source>
</reference>
<sequence length="149" mass="14509">MGVDTVSISGSSSTWRRLDTLLVAFVGTRSTLSIEERVLCRVVLCGGGAGGAGGGGISSECTGVWLDLRFDVLVGAVALGTAALGAALDAALGAAFGAGSGGSSRLSFFFAGRPLLAAGLATGFGAGASSSSGMGSGCAVFTRLEPRVK</sequence>
<comment type="caution">
    <text evidence="1">The sequence shown here is derived from an EMBL/GenBank/DDBJ whole genome shotgun (WGS) entry which is preliminary data.</text>
</comment>
<protein>
    <submittedName>
        <fullName evidence="1">Uncharacterized protein</fullName>
    </submittedName>
</protein>
<evidence type="ECO:0000313" key="1">
    <source>
        <dbReference type="EMBL" id="KAJ8123575.1"/>
    </source>
</evidence>
<accession>A0ACC2J7V4</accession>
<dbReference type="Proteomes" id="UP001153334">
    <property type="component" value="Unassembled WGS sequence"/>
</dbReference>